<protein>
    <submittedName>
        <fullName evidence="2">Uncharacterized protein</fullName>
    </submittedName>
</protein>
<proteinExistence type="predicted"/>
<evidence type="ECO:0000313" key="3">
    <source>
        <dbReference type="Proteomes" id="UP000530660"/>
    </source>
</evidence>
<dbReference type="AlphaFoldDB" id="A0A7J7IDD4"/>
<name>A0A7J7IDD4_9RHOD</name>
<dbReference type="OrthoDB" id="10558581at2759"/>
<gene>
    <name evidence="2" type="ORF">F1559_003131</name>
</gene>
<evidence type="ECO:0000313" key="2">
    <source>
        <dbReference type="EMBL" id="KAF6001116.1"/>
    </source>
</evidence>
<dbReference type="EMBL" id="VWRR01000016">
    <property type="protein sequence ID" value="KAF6001116.1"/>
    <property type="molecule type" value="Genomic_DNA"/>
</dbReference>
<organism evidence="2 3">
    <name type="scientific">Cyanidiococcus yangmingshanensis</name>
    <dbReference type="NCBI Taxonomy" id="2690220"/>
    <lineage>
        <taxon>Eukaryota</taxon>
        <taxon>Rhodophyta</taxon>
        <taxon>Bangiophyceae</taxon>
        <taxon>Cyanidiales</taxon>
        <taxon>Cyanidiaceae</taxon>
        <taxon>Cyanidiococcus</taxon>
    </lineage>
</organism>
<dbReference type="Proteomes" id="UP000530660">
    <property type="component" value="Unassembled WGS sequence"/>
</dbReference>
<evidence type="ECO:0000256" key="1">
    <source>
        <dbReference type="SAM" id="MobiDB-lite"/>
    </source>
</evidence>
<keyword evidence="3" id="KW-1185">Reference proteome</keyword>
<accession>A0A7J7IDD4</accession>
<comment type="caution">
    <text evidence="2">The sequence shown here is derived from an EMBL/GenBank/DDBJ whole genome shotgun (WGS) entry which is preliminary data.</text>
</comment>
<sequence length="152" mass="16965">MAWSLCSPGHHQRTRLLRGTCSVPATTALCKGLRLRRRLVKACADQQPTPRAREQQHEEPQLSGTSPGEETASASDEHLDSTEHAQSFMKSANIDDIDARLIAEDPAFAELETAARAWIGDSLARWLWWEQQKARRLPTITADQATGATRHR</sequence>
<reference evidence="2 3" key="1">
    <citation type="journal article" date="2020" name="J. Phycol.">
        <title>Comparative genome analysis reveals Cyanidiococcus gen. nov., a new extremophilic red algal genus sister to Cyanidioschyzon (Cyanidioschyzonaceae, Rhodophyta).</title>
        <authorList>
            <person name="Liu S.-L."/>
            <person name="Chiang Y.-R."/>
            <person name="Yoon H.S."/>
            <person name="Fu H.-Y."/>
        </authorList>
    </citation>
    <scope>NUCLEOTIDE SEQUENCE [LARGE SCALE GENOMIC DNA]</scope>
    <source>
        <strain evidence="2 3">THAL066</strain>
    </source>
</reference>
<feature type="region of interest" description="Disordered" evidence="1">
    <location>
        <begin position="44"/>
        <end position="87"/>
    </location>
</feature>
<feature type="compositionally biased region" description="Polar residues" evidence="1">
    <location>
        <begin position="62"/>
        <end position="74"/>
    </location>
</feature>
<feature type="compositionally biased region" description="Basic and acidic residues" evidence="1">
    <location>
        <begin position="51"/>
        <end position="60"/>
    </location>
</feature>